<dbReference type="STRING" id="6211.A0A068Y3G2"/>
<dbReference type="EC" id="3.4.11.18" evidence="5"/>
<comment type="similarity">
    <text evidence="5">Belongs to the peptidase M24A family.</text>
</comment>
<comment type="function">
    <text evidence="5">Cotranslationally removes the N-terminal methionine from nascent proteins. The N-terminal methionine is often cleaved when the second residue in the primary sequence is small and uncharged (Met-Ala-, Cys, Gly, Pro, Ser, Thr, or Val).</text>
</comment>
<dbReference type="InterPro" id="IPR000994">
    <property type="entry name" value="Pept_M24"/>
</dbReference>
<dbReference type="eggNOG" id="KOG2738">
    <property type="taxonomic scope" value="Eukaryota"/>
</dbReference>
<dbReference type="NCBIfam" id="TIGR00500">
    <property type="entry name" value="met_pdase_I"/>
    <property type="match status" value="1"/>
</dbReference>
<dbReference type="OrthoDB" id="3209743at2759"/>
<keyword evidence="4" id="KW-0378">Hydrolase</keyword>
<name>A0A068Y3G2_ECHMU</name>
<reference evidence="7" key="1">
    <citation type="journal article" date="2013" name="Nature">
        <title>The genomes of four tapeworm species reveal adaptations to parasitism.</title>
        <authorList>
            <person name="Tsai I.J."/>
            <person name="Zarowiecki M."/>
            <person name="Holroyd N."/>
            <person name="Garciarrubio A."/>
            <person name="Sanchez-Flores A."/>
            <person name="Brooks K.L."/>
            <person name="Tracey A."/>
            <person name="Bobes R.J."/>
            <person name="Fragoso G."/>
            <person name="Sciutto E."/>
            <person name="Aslett M."/>
            <person name="Beasley H."/>
            <person name="Bennett H.M."/>
            <person name="Cai J."/>
            <person name="Camicia F."/>
            <person name="Clark R."/>
            <person name="Cucher M."/>
            <person name="De Silva N."/>
            <person name="Day T.A."/>
            <person name="Deplazes P."/>
            <person name="Estrada K."/>
            <person name="Fernandez C."/>
            <person name="Holland P.W."/>
            <person name="Hou J."/>
            <person name="Hu S."/>
            <person name="Huckvale T."/>
            <person name="Hung S.S."/>
            <person name="Kamenetzky L."/>
            <person name="Keane J.A."/>
            <person name="Kiss F."/>
            <person name="Koziol U."/>
            <person name="Lambert O."/>
            <person name="Liu K."/>
            <person name="Luo X."/>
            <person name="Luo Y."/>
            <person name="Macchiaroli N."/>
            <person name="Nichol S."/>
            <person name="Paps J."/>
            <person name="Parkinson J."/>
            <person name="Pouchkina-Stantcheva N."/>
            <person name="Riddiford N."/>
            <person name="Rosenzvit M."/>
            <person name="Salinas G."/>
            <person name="Wasmuth J.D."/>
            <person name="Zamanian M."/>
            <person name="Zheng Y."/>
            <person name="Cai X."/>
            <person name="Soberon X."/>
            <person name="Olson P.D."/>
            <person name="Laclette J.P."/>
            <person name="Brehm K."/>
            <person name="Berriman M."/>
            <person name="Garciarrubio A."/>
            <person name="Bobes R.J."/>
            <person name="Fragoso G."/>
            <person name="Sanchez-Flores A."/>
            <person name="Estrada K."/>
            <person name="Cevallos M.A."/>
            <person name="Morett E."/>
            <person name="Gonzalez V."/>
            <person name="Portillo T."/>
            <person name="Ochoa-Leyva A."/>
            <person name="Jose M.V."/>
            <person name="Sciutto E."/>
            <person name="Landa A."/>
            <person name="Jimenez L."/>
            <person name="Valdes V."/>
            <person name="Carrero J.C."/>
            <person name="Larralde C."/>
            <person name="Morales-Montor J."/>
            <person name="Limon-Lason J."/>
            <person name="Soberon X."/>
            <person name="Laclette J.P."/>
        </authorList>
    </citation>
    <scope>NUCLEOTIDE SEQUENCE [LARGE SCALE GENOMIC DNA]</scope>
</reference>
<keyword evidence="3 5" id="KW-0479">Metal-binding</keyword>
<dbReference type="OMA" id="HWEHSVA"/>
<evidence type="ECO:0000256" key="2">
    <source>
        <dbReference type="ARBA" id="ARBA00022670"/>
    </source>
</evidence>
<dbReference type="EMBL" id="LN902845">
    <property type="protein sequence ID" value="CUT99421.1"/>
    <property type="molecule type" value="Genomic_DNA"/>
</dbReference>
<evidence type="ECO:0000256" key="3">
    <source>
        <dbReference type="ARBA" id="ARBA00022723"/>
    </source>
</evidence>
<keyword evidence="1 5" id="KW-0031">Aminopeptidase</keyword>
<dbReference type="PRINTS" id="PR00599">
    <property type="entry name" value="MAPEPTIDASE"/>
</dbReference>
<organism evidence="7 8">
    <name type="scientific">Echinococcus multilocularis</name>
    <name type="common">Fox tapeworm</name>
    <dbReference type="NCBI Taxonomy" id="6211"/>
    <lineage>
        <taxon>Eukaryota</taxon>
        <taxon>Metazoa</taxon>
        <taxon>Spiralia</taxon>
        <taxon>Lophotrochozoa</taxon>
        <taxon>Platyhelminthes</taxon>
        <taxon>Cestoda</taxon>
        <taxon>Eucestoda</taxon>
        <taxon>Cyclophyllidea</taxon>
        <taxon>Taeniidae</taxon>
        <taxon>Echinococcus</taxon>
    </lineage>
</organism>
<dbReference type="PANTHER" id="PTHR43330:SF8">
    <property type="entry name" value="METHIONINE AMINOPEPTIDASE 1D, MITOCHONDRIAL"/>
    <property type="match status" value="1"/>
</dbReference>
<evidence type="ECO:0000259" key="6">
    <source>
        <dbReference type="Pfam" id="PF00557"/>
    </source>
</evidence>
<sequence>MFRLCPPSIPLWLIIRRKFYYSANPKCKIFADKGIRLPNYATGKKESIPERPIIHSSESIKDLQVAGLIARKILAEMGSFIQPGISTFDVETFVVEKCLEYSVYPSPLAYEEFPGCVCTSLNGVAIHGIPSPIDVLQPGDLLSVDVTVFTGAAHGDACETFLVVDRDSHPSELYASQEHLLSCAKRACEAGIAACAPGSKFSTISKAIFQEVFESRCRVIAGIGGHGIGDFFHGPPYVPHCVFEEGSADVELQMLPGHVFTIEPAIAAAASAPYLDAVAQYVAMPAVSKEDGWSVRTSDGVLTAQFEETVVITDNGVRVLTR</sequence>
<evidence type="ECO:0000313" key="7">
    <source>
        <dbReference type="EMBL" id="CUT99421.1"/>
    </source>
</evidence>
<dbReference type="AlphaFoldDB" id="A0A068Y3G2"/>
<dbReference type="GO" id="GO:0046872">
    <property type="term" value="F:metal ion binding"/>
    <property type="evidence" value="ECO:0007669"/>
    <property type="project" value="UniProtKB-KW"/>
</dbReference>
<comment type="cofactor">
    <cofactor evidence="5">
        <name>Co(2+)</name>
        <dbReference type="ChEBI" id="CHEBI:48828"/>
    </cofactor>
    <cofactor evidence="5">
        <name>Zn(2+)</name>
        <dbReference type="ChEBI" id="CHEBI:29105"/>
    </cofactor>
    <cofactor evidence="5">
        <name>Mn(2+)</name>
        <dbReference type="ChEBI" id="CHEBI:29035"/>
    </cofactor>
    <cofactor evidence="5">
        <name>Fe(2+)</name>
        <dbReference type="ChEBI" id="CHEBI:29033"/>
    </cofactor>
    <text evidence="5">Binds 2 divalent metal cations per subunit. Has a high-affinity and a low affinity metal-binding site. The true nature of the physiological cofactor is under debate. The enzyme is active with cobalt, zinc, manganese or divalent iron ions.</text>
</comment>
<keyword evidence="2 5" id="KW-0645">Protease</keyword>
<dbReference type="GO" id="GO:0006508">
    <property type="term" value="P:proteolysis"/>
    <property type="evidence" value="ECO:0007669"/>
    <property type="project" value="UniProtKB-KW"/>
</dbReference>
<dbReference type="GO" id="GO:0070006">
    <property type="term" value="F:metalloaminopeptidase activity"/>
    <property type="evidence" value="ECO:0007669"/>
    <property type="project" value="InterPro"/>
</dbReference>
<dbReference type="InterPro" id="IPR001714">
    <property type="entry name" value="Pept_M24_MAP"/>
</dbReference>
<dbReference type="GO" id="GO:0004239">
    <property type="term" value="F:initiator methionyl aminopeptidase activity"/>
    <property type="evidence" value="ECO:0007669"/>
    <property type="project" value="UniProtKB-EC"/>
</dbReference>
<proteinExistence type="inferred from homology"/>
<comment type="catalytic activity">
    <reaction evidence="5">
        <text>Release of N-terminal amino acids, preferentially methionine, from peptides and arylamides.</text>
        <dbReference type="EC" id="3.4.11.18"/>
    </reaction>
</comment>
<evidence type="ECO:0000313" key="8">
    <source>
        <dbReference type="Proteomes" id="UP000017246"/>
    </source>
</evidence>
<dbReference type="Pfam" id="PF00557">
    <property type="entry name" value="Peptidase_M24"/>
    <property type="match status" value="1"/>
</dbReference>
<dbReference type="Proteomes" id="UP000017246">
    <property type="component" value="Unassembled WGS sequence"/>
</dbReference>
<protein>
    <recommendedName>
        <fullName evidence="5">Methionine aminopeptidase</fullName>
        <ecNumber evidence="5">3.4.11.18</ecNumber>
    </recommendedName>
</protein>
<evidence type="ECO:0000256" key="5">
    <source>
        <dbReference type="RuleBase" id="RU003653"/>
    </source>
</evidence>
<keyword evidence="8" id="KW-1185">Reference proteome</keyword>
<feature type="domain" description="Peptidase M24" evidence="6">
    <location>
        <begin position="63"/>
        <end position="314"/>
    </location>
</feature>
<dbReference type="SUPFAM" id="SSF55920">
    <property type="entry name" value="Creatinase/aminopeptidase"/>
    <property type="match status" value="1"/>
</dbReference>
<dbReference type="Gene3D" id="3.90.230.10">
    <property type="entry name" value="Creatinase/methionine aminopeptidase superfamily"/>
    <property type="match status" value="1"/>
</dbReference>
<dbReference type="InterPro" id="IPR002467">
    <property type="entry name" value="Pept_M24A_MAP1"/>
</dbReference>
<accession>A0A068Y3G2</accession>
<evidence type="ECO:0000256" key="4">
    <source>
        <dbReference type="ARBA" id="ARBA00022801"/>
    </source>
</evidence>
<reference evidence="7" key="2">
    <citation type="submission" date="2015-11" db="EMBL/GenBank/DDBJ databases">
        <authorList>
            <person name="Zhang Y."/>
            <person name="Guo Z."/>
        </authorList>
    </citation>
    <scope>NUCLEOTIDE SEQUENCE</scope>
</reference>
<dbReference type="PANTHER" id="PTHR43330">
    <property type="entry name" value="METHIONINE AMINOPEPTIDASE"/>
    <property type="match status" value="1"/>
</dbReference>
<evidence type="ECO:0000256" key="1">
    <source>
        <dbReference type="ARBA" id="ARBA00022438"/>
    </source>
</evidence>
<dbReference type="InterPro" id="IPR036005">
    <property type="entry name" value="Creatinase/aminopeptidase-like"/>
</dbReference>